<sequence>MKNNIFISQSKYAKNLVKKFALENTKLKRTPAATHVKVSTNIDSSSIDISNYRSMIGSLLYLTTRRRVNTSGKATKGKKKGVWTSDDTCMDIDAPIVNVKAEKEKEQKMKAKRSKTPVSIGTSEVEGPVLDVMPLRSIPMLMLRKKEYKRKSNKKIHNFYLPWVDYTNVRELDNLRPRKITMEDDDVGGERSHDEINIEENVIGEEDTPIIEERVGDSSATEVTDIVDVSEPSVTTSVKDIKGKTAKPSIISEEHVEINSGSSTASDVSVSCVMCRGHDD</sequence>
<comment type="caution">
    <text evidence="1">The sequence shown here is derived from an EMBL/GenBank/DDBJ whole genome shotgun (WGS) entry which is preliminary data.</text>
</comment>
<protein>
    <recommendedName>
        <fullName evidence="3">Mitochondrial protein</fullName>
    </recommendedName>
</protein>
<proteinExistence type="predicted"/>
<dbReference type="Proteomes" id="UP001454036">
    <property type="component" value="Unassembled WGS sequence"/>
</dbReference>
<gene>
    <name evidence="1" type="ORF">LIER_37967</name>
</gene>
<evidence type="ECO:0000313" key="2">
    <source>
        <dbReference type="Proteomes" id="UP001454036"/>
    </source>
</evidence>
<keyword evidence="2" id="KW-1185">Reference proteome</keyword>
<name>A0AAV3PWS0_LITER</name>
<dbReference type="EMBL" id="BAABME010018719">
    <property type="protein sequence ID" value="GAA0154790.1"/>
    <property type="molecule type" value="Genomic_DNA"/>
</dbReference>
<dbReference type="AlphaFoldDB" id="A0AAV3PWS0"/>
<evidence type="ECO:0000313" key="1">
    <source>
        <dbReference type="EMBL" id="GAA0154790.1"/>
    </source>
</evidence>
<accession>A0AAV3PWS0</accession>
<reference evidence="1 2" key="1">
    <citation type="submission" date="2024-01" db="EMBL/GenBank/DDBJ databases">
        <title>The complete chloroplast genome sequence of Lithospermum erythrorhizon: insights into the phylogenetic relationship among Boraginaceae species and the maternal lineages of purple gromwells.</title>
        <authorList>
            <person name="Okada T."/>
            <person name="Watanabe K."/>
        </authorList>
    </citation>
    <scope>NUCLEOTIDE SEQUENCE [LARGE SCALE GENOMIC DNA]</scope>
</reference>
<organism evidence="1 2">
    <name type="scientific">Lithospermum erythrorhizon</name>
    <name type="common">Purple gromwell</name>
    <name type="synonym">Lithospermum officinale var. erythrorhizon</name>
    <dbReference type="NCBI Taxonomy" id="34254"/>
    <lineage>
        <taxon>Eukaryota</taxon>
        <taxon>Viridiplantae</taxon>
        <taxon>Streptophyta</taxon>
        <taxon>Embryophyta</taxon>
        <taxon>Tracheophyta</taxon>
        <taxon>Spermatophyta</taxon>
        <taxon>Magnoliopsida</taxon>
        <taxon>eudicotyledons</taxon>
        <taxon>Gunneridae</taxon>
        <taxon>Pentapetalae</taxon>
        <taxon>asterids</taxon>
        <taxon>lamiids</taxon>
        <taxon>Boraginales</taxon>
        <taxon>Boraginaceae</taxon>
        <taxon>Boraginoideae</taxon>
        <taxon>Lithospermeae</taxon>
        <taxon>Lithospermum</taxon>
    </lineage>
</organism>
<evidence type="ECO:0008006" key="3">
    <source>
        <dbReference type="Google" id="ProtNLM"/>
    </source>
</evidence>